<protein>
    <submittedName>
        <fullName evidence="1">Uncharacterized protein</fullName>
    </submittedName>
</protein>
<organism evidence="1">
    <name type="scientific">marine sediment metagenome</name>
    <dbReference type="NCBI Taxonomy" id="412755"/>
    <lineage>
        <taxon>unclassified sequences</taxon>
        <taxon>metagenomes</taxon>
        <taxon>ecological metagenomes</taxon>
    </lineage>
</organism>
<dbReference type="EMBL" id="LAZR01005254">
    <property type="protein sequence ID" value="KKN01504.1"/>
    <property type="molecule type" value="Genomic_DNA"/>
</dbReference>
<proteinExistence type="predicted"/>
<comment type="caution">
    <text evidence="1">The sequence shown here is derived from an EMBL/GenBank/DDBJ whole genome shotgun (WGS) entry which is preliminary data.</text>
</comment>
<dbReference type="AlphaFoldDB" id="A0A0F9M707"/>
<sequence>MPSKSISAKMIFSLALVILMAWVGHSSALVNGSSPPAWGDKHAQTHVHGSNVPACTICADHFHSSLTADHVHETPHLNMPLGLSAQSKSAALLCDASSFVPAAPIFLVKRPPRPDLVC</sequence>
<evidence type="ECO:0000313" key="1">
    <source>
        <dbReference type="EMBL" id="KKN01504.1"/>
    </source>
</evidence>
<reference evidence="1" key="1">
    <citation type="journal article" date="2015" name="Nature">
        <title>Complex archaea that bridge the gap between prokaryotes and eukaryotes.</title>
        <authorList>
            <person name="Spang A."/>
            <person name="Saw J.H."/>
            <person name="Jorgensen S.L."/>
            <person name="Zaremba-Niedzwiedzka K."/>
            <person name="Martijn J."/>
            <person name="Lind A.E."/>
            <person name="van Eijk R."/>
            <person name="Schleper C."/>
            <person name="Guy L."/>
            <person name="Ettema T.J."/>
        </authorList>
    </citation>
    <scope>NUCLEOTIDE SEQUENCE</scope>
</reference>
<name>A0A0F9M707_9ZZZZ</name>
<accession>A0A0F9M707</accession>
<gene>
    <name evidence="1" type="ORF">LCGC14_1127110</name>
</gene>